<evidence type="ECO:0000313" key="4">
    <source>
        <dbReference type="Proteomes" id="UP001500888"/>
    </source>
</evidence>
<evidence type="ECO:0000313" key="3">
    <source>
        <dbReference type="EMBL" id="GAA3832599.1"/>
    </source>
</evidence>
<dbReference type="InterPro" id="IPR013762">
    <property type="entry name" value="Integrase-like_cat_sf"/>
</dbReference>
<keyword evidence="4" id="KW-1185">Reference proteome</keyword>
<dbReference type="SUPFAM" id="SSF56349">
    <property type="entry name" value="DNA breaking-rejoining enzymes"/>
    <property type="match status" value="1"/>
</dbReference>
<protein>
    <recommendedName>
        <fullName evidence="2">Tyr recombinase domain-containing protein</fullName>
    </recommendedName>
</protein>
<dbReference type="EMBL" id="BAAAZR010000031">
    <property type="protein sequence ID" value="GAA3832599.1"/>
    <property type="molecule type" value="Genomic_DNA"/>
</dbReference>
<proteinExistence type="predicted"/>
<evidence type="ECO:0000256" key="1">
    <source>
        <dbReference type="ARBA" id="ARBA00023172"/>
    </source>
</evidence>
<dbReference type="Gene3D" id="1.10.443.10">
    <property type="entry name" value="Intergrase catalytic core"/>
    <property type="match status" value="1"/>
</dbReference>
<dbReference type="Proteomes" id="UP001500888">
    <property type="component" value="Unassembled WGS sequence"/>
</dbReference>
<name>A0ABP7J3B9_9ACTN</name>
<dbReference type="InterPro" id="IPR002104">
    <property type="entry name" value="Integrase_catalytic"/>
</dbReference>
<dbReference type="InterPro" id="IPR011010">
    <property type="entry name" value="DNA_brk_join_enz"/>
</dbReference>
<accession>A0ABP7J3B9</accession>
<feature type="domain" description="Tyr recombinase" evidence="2">
    <location>
        <begin position="56"/>
        <end position="122"/>
    </location>
</feature>
<gene>
    <name evidence="3" type="ORF">GCM10022226_62330</name>
</gene>
<keyword evidence="1" id="KW-0233">DNA recombination</keyword>
<reference evidence="4" key="1">
    <citation type="journal article" date="2019" name="Int. J. Syst. Evol. Microbiol.">
        <title>The Global Catalogue of Microorganisms (GCM) 10K type strain sequencing project: providing services to taxonomists for standard genome sequencing and annotation.</title>
        <authorList>
            <consortium name="The Broad Institute Genomics Platform"/>
            <consortium name="The Broad Institute Genome Sequencing Center for Infectious Disease"/>
            <person name="Wu L."/>
            <person name="Ma J."/>
        </authorList>
    </citation>
    <scope>NUCLEOTIDE SEQUENCE [LARGE SCALE GENOMIC DNA]</scope>
    <source>
        <strain evidence="4">JCM 16908</strain>
    </source>
</reference>
<comment type="caution">
    <text evidence="3">The sequence shown here is derived from an EMBL/GenBank/DDBJ whole genome shotgun (WGS) entry which is preliminary data.</text>
</comment>
<organism evidence="3 4">
    <name type="scientific">Sphaerisporangium flaviroseum</name>
    <dbReference type="NCBI Taxonomy" id="509199"/>
    <lineage>
        <taxon>Bacteria</taxon>
        <taxon>Bacillati</taxon>
        <taxon>Actinomycetota</taxon>
        <taxon>Actinomycetes</taxon>
        <taxon>Streptosporangiales</taxon>
        <taxon>Streptosporangiaceae</taxon>
        <taxon>Sphaerisporangium</taxon>
    </lineage>
</organism>
<evidence type="ECO:0000259" key="2">
    <source>
        <dbReference type="Pfam" id="PF00589"/>
    </source>
</evidence>
<dbReference type="Pfam" id="PF00589">
    <property type="entry name" value="Phage_integrase"/>
    <property type="match status" value="1"/>
</dbReference>
<sequence length="139" mass="14999">MRRKGGAVDVIVWQTPTARLLPRLLDGRRAGPVFLTDRRARVALPPSDVDPGSGRARLSYRRAAELFEQATAELPGGPCTLHQLSHSALTHAAEDGANTSTLLAYSGHTSVASLARYARVSPEALARWQAGHDPAARRR</sequence>